<keyword evidence="5 7" id="KW-0472">Membrane</keyword>
<dbReference type="KEGG" id="dov:DSCO28_71700"/>
<feature type="transmembrane region" description="Helical" evidence="7">
    <location>
        <begin position="924"/>
        <end position="942"/>
    </location>
</feature>
<keyword evidence="3 7" id="KW-0812">Transmembrane</keyword>
<evidence type="ECO:0000256" key="2">
    <source>
        <dbReference type="ARBA" id="ARBA00022475"/>
    </source>
</evidence>
<evidence type="ECO:0000256" key="3">
    <source>
        <dbReference type="ARBA" id="ARBA00022692"/>
    </source>
</evidence>
<sequence>MVLAGGHATAAPDAGLEAVVAQLSRLGDRSTGTTGAARAADYIATRLTDLGIGDVDRTPFFLPVRRHVQSTIEIDGHLVQESITPLLANAISPGTAGGGGIEGPFYYAGRGALHDYNRIPMVGAIIALEMDSNLNWQHAASLGAKAVVFIDRAGQSGFTPRSEFEDKLELSPIDFPLFHLPVQAARRLFGDFDAMPEKRLANTIKLFSDITWQNERAENISCLIPGTDPELQAQLLVVEAFYDTSRYLPGNAPGADEALSIASLLALATEFKQRPPRRSVLLLATAGHAQTLAGMREFIWSLTTKSKEMKRREAFLEDTSGQIEAYLQALSALDLTGDLRSALQGTQHPEVIIEALAETIKTEVDRLSAHLMESRMRAQPLSKEEMQVLARERLALRQLGWRTHLNRLSDHEADLVRMLVPRALAGYREDLADLENTQKALKKARKLRKRLDPFDLKVVVSLHLSSHGDGIGAFYQGWLYSLAPKINHVGAFSRLNQILMAVGQDSGDGPNPTPRVQWFETLRPSRLRPWQGYLPDRPQLGGEISTLAGYLGLTLATCNDQRSRWGTPYDTMARIDWAFATEQQHLVQTLVRSLIEAPRHDTGKMPKNAFATVYGYAKRLRHGELFPDQPTPGTVVMAFQNMTRYYTMVNRLGDFYLKGVATKKHVPDKLIIEGYRFDSATGRAVWAIDKVQTGKDAYRLKIRRRSMETDLIMFNCRQSTLFNLLEPRNFRYMTKINILDGRREAEPLRYWYSRIDTRRSVITTLFLPPETHFKLTLSDSVLNRKLILTRATPNRPEGVGYAIDAWPRLYHTEFAVARDMWALTIPRIDSLESHGIINLKLHDLKEAGTAALTRAQDALVRKAYDDFTQAATTAWALASRVYDQVEKTRKDVLFGVLFYIALFVPFAFCLERLLFGYTNIHKRLIAFSVLLCLLIAVIYVVHPAFELAYSPLVVILAFFIMGLSMIVTAIIFARFETEMQRLQRRYQQSKLAEIGRMKAFMAAFFLGISNLRRRRLRTALTCTTLIILTFTIMSFTSVKSVRQHTRLRFEDNGGYPGMLFQHPSFQTLPQQTLDIVQTAMGGPGTTLPRVWLEGEDPTRPRLVPVVNGVRAFDAQGLVGMSAGEPQITGLDRMLTAGRWFTPEESRAVILSQRMAAHLGVSPPAVLSIWGDAYELVGVFDGEALERYKDLNGESITPVVFSSEAALTMTDAEVDALEAGEDIHRFQGRYKHVQADLIVIMPFREVLSMNGVLKGIVARPGSVPEAESGVAALRDLAERLVDRFGLMLFVGEPDGVFVYHAADTLRYSGVPNIVIPLFIAILIVLNTMIGSVVERKNEIATYTSVGLAPSHVSFLFIAEAMAFAVLSVVLGYLLAQTSGELLSQTALWQGITVNYSSLAGVGAMLLVMGLVLISVIYPAKVAGRIAIPDVRRAWTLPQASGNVIEVALPFLMKHAERNGLAGFVHDYFVEHADVSHGVFATANVSVVSACPISRAALQPAGGQPAMTNAPMICLQIHADVWLAPFDFGILQKVELWFCDAENDPGFLEIRVKLIRQAGEGNLWHRINKSFLDELRKHLLVWRFMDPDIQAAFSDQMNTVLAKCEPPTDD</sequence>
<dbReference type="Gene3D" id="3.40.630.10">
    <property type="entry name" value="Zn peptidases"/>
    <property type="match status" value="1"/>
</dbReference>
<evidence type="ECO:0000313" key="11">
    <source>
        <dbReference type="Proteomes" id="UP000425960"/>
    </source>
</evidence>
<feature type="transmembrane region" description="Helical" evidence="7">
    <location>
        <begin position="994"/>
        <end position="1012"/>
    </location>
</feature>
<evidence type="ECO:0000256" key="5">
    <source>
        <dbReference type="ARBA" id="ARBA00023136"/>
    </source>
</evidence>
<gene>
    <name evidence="10" type="ORF">DSCO28_71700</name>
</gene>
<comment type="similarity">
    <text evidence="6">Belongs to the ABC-4 integral membrane protein family.</text>
</comment>
<name>A0A5K8A2N9_9BACT</name>
<dbReference type="InterPro" id="IPR050250">
    <property type="entry name" value="Macrolide_Exporter_MacB"/>
</dbReference>
<dbReference type="Proteomes" id="UP000425960">
    <property type="component" value="Chromosome"/>
</dbReference>
<dbReference type="GO" id="GO:0005886">
    <property type="term" value="C:plasma membrane"/>
    <property type="evidence" value="ECO:0007669"/>
    <property type="project" value="UniProtKB-SubCell"/>
</dbReference>
<feature type="transmembrane region" description="Helical" evidence="7">
    <location>
        <begin position="892"/>
        <end position="915"/>
    </location>
</feature>
<dbReference type="EMBL" id="AP021876">
    <property type="protein sequence ID" value="BBO86604.1"/>
    <property type="molecule type" value="Genomic_DNA"/>
</dbReference>
<reference evidence="10 11" key="1">
    <citation type="submission" date="2019-11" db="EMBL/GenBank/DDBJ databases">
        <title>Comparative genomics of hydrocarbon-degrading Desulfosarcina strains.</title>
        <authorList>
            <person name="Watanabe M."/>
            <person name="Kojima H."/>
            <person name="Fukui M."/>
        </authorList>
    </citation>
    <scope>NUCLEOTIDE SEQUENCE [LARGE SCALE GENOMIC DNA]</scope>
    <source>
        <strain evidence="10 11">28bB2T</strain>
    </source>
</reference>
<dbReference type="SUPFAM" id="SSF53187">
    <property type="entry name" value="Zn-dependent exopeptidases"/>
    <property type="match status" value="1"/>
</dbReference>
<feature type="transmembrane region" description="Helical" evidence="7">
    <location>
        <begin position="1394"/>
        <end position="1416"/>
    </location>
</feature>
<dbReference type="PANTHER" id="PTHR30572:SF4">
    <property type="entry name" value="ABC TRANSPORTER PERMEASE YTRF"/>
    <property type="match status" value="1"/>
</dbReference>
<dbReference type="Pfam" id="PF04389">
    <property type="entry name" value="Peptidase_M28"/>
    <property type="match status" value="1"/>
</dbReference>
<evidence type="ECO:0000256" key="4">
    <source>
        <dbReference type="ARBA" id="ARBA00022989"/>
    </source>
</evidence>
<dbReference type="Gene3D" id="3.50.30.30">
    <property type="match status" value="1"/>
</dbReference>
<proteinExistence type="inferred from homology"/>
<evidence type="ECO:0000259" key="9">
    <source>
        <dbReference type="Pfam" id="PF04389"/>
    </source>
</evidence>
<evidence type="ECO:0000256" key="7">
    <source>
        <dbReference type="SAM" id="Phobius"/>
    </source>
</evidence>
<feature type="transmembrane region" description="Helical" evidence="7">
    <location>
        <begin position="1353"/>
        <end position="1374"/>
    </location>
</feature>
<dbReference type="InterPro" id="IPR003838">
    <property type="entry name" value="ABC3_permease_C"/>
</dbReference>
<protein>
    <submittedName>
        <fullName evidence="10">Uncharacterized protein</fullName>
    </submittedName>
</protein>
<accession>A0A5K8A2N9</accession>
<organism evidence="10 11">
    <name type="scientific">Desulfosarcina ovata subsp. sediminis</name>
    <dbReference type="NCBI Taxonomy" id="885957"/>
    <lineage>
        <taxon>Bacteria</taxon>
        <taxon>Pseudomonadati</taxon>
        <taxon>Thermodesulfobacteriota</taxon>
        <taxon>Desulfobacteria</taxon>
        <taxon>Desulfobacterales</taxon>
        <taxon>Desulfosarcinaceae</taxon>
        <taxon>Desulfosarcina</taxon>
    </lineage>
</organism>
<dbReference type="GO" id="GO:0022857">
    <property type="term" value="F:transmembrane transporter activity"/>
    <property type="evidence" value="ECO:0007669"/>
    <property type="project" value="TreeGrafter"/>
</dbReference>
<comment type="subcellular location">
    <subcellularLocation>
        <location evidence="1">Cell membrane</location>
        <topology evidence="1">Multi-pass membrane protein</topology>
    </subcellularLocation>
</comment>
<feature type="domain" description="ABC3 transporter permease C-terminal" evidence="8">
    <location>
        <begin position="1314"/>
        <end position="1423"/>
    </location>
</feature>
<feature type="transmembrane region" description="Helical" evidence="7">
    <location>
        <begin position="948"/>
        <end position="973"/>
    </location>
</feature>
<evidence type="ECO:0000256" key="1">
    <source>
        <dbReference type="ARBA" id="ARBA00004651"/>
    </source>
</evidence>
<dbReference type="PANTHER" id="PTHR30572">
    <property type="entry name" value="MEMBRANE COMPONENT OF TRANSPORTER-RELATED"/>
    <property type="match status" value="1"/>
</dbReference>
<feature type="domain" description="Peptidase M28" evidence="9">
    <location>
        <begin position="222"/>
        <end position="316"/>
    </location>
</feature>
<keyword evidence="2" id="KW-1003">Cell membrane</keyword>
<evidence type="ECO:0000313" key="10">
    <source>
        <dbReference type="EMBL" id="BBO86604.1"/>
    </source>
</evidence>
<evidence type="ECO:0000256" key="6">
    <source>
        <dbReference type="ARBA" id="ARBA00038076"/>
    </source>
</evidence>
<feature type="transmembrane region" description="Helical" evidence="7">
    <location>
        <begin position="1312"/>
        <end position="1332"/>
    </location>
</feature>
<keyword evidence="4 7" id="KW-1133">Transmembrane helix</keyword>
<feature type="transmembrane region" description="Helical" evidence="7">
    <location>
        <begin position="1018"/>
        <end position="1038"/>
    </location>
</feature>
<evidence type="ECO:0000259" key="8">
    <source>
        <dbReference type="Pfam" id="PF02687"/>
    </source>
</evidence>
<dbReference type="InterPro" id="IPR007484">
    <property type="entry name" value="Peptidase_M28"/>
</dbReference>
<dbReference type="Pfam" id="PF02687">
    <property type="entry name" value="FtsX"/>
    <property type="match status" value="1"/>
</dbReference>